<dbReference type="SMART" id="SM01045">
    <property type="entry name" value="BURP"/>
    <property type="match status" value="1"/>
</dbReference>
<dbReference type="Proteomes" id="UP001157006">
    <property type="component" value="Chromosome 3"/>
</dbReference>
<protein>
    <recommendedName>
        <fullName evidence="3">BURP domain-containing protein</fullName>
    </recommendedName>
</protein>
<feature type="signal peptide" evidence="2">
    <location>
        <begin position="1"/>
        <end position="21"/>
    </location>
</feature>
<dbReference type="PANTHER" id="PTHR31236">
    <property type="entry name" value="BURP DOMAIN PROTEIN USPL1-LIKE"/>
    <property type="match status" value="1"/>
</dbReference>
<evidence type="ECO:0000259" key="3">
    <source>
        <dbReference type="PROSITE" id="PS51277"/>
    </source>
</evidence>
<dbReference type="PANTHER" id="PTHR31236:SF35">
    <property type="entry name" value="ABUNDANT PROTEIN, PUTATIVE-RELATED"/>
    <property type="match status" value="1"/>
</dbReference>
<dbReference type="Pfam" id="PF03181">
    <property type="entry name" value="BURP"/>
    <property type="match status" value="1"/>
</dbReference>
<reference evidence="4 5" key="1">
    <citation type="submission" date="2023-01" db="EMBL/GenBank/DDBJ databases">
        <authorList>
            <person name="Kreplak J."/>
        </authorList>
    </citation>
    <scope>NUCLEOTIDE SEQUENCE [LARGE SCALE GENOMIC DNA]</scope>
</reference>
<dbReference type="AlphaFoldDB" id="A0AAV1A9D7"/>
<organism evidence="4 5">
    <name type="scientific">Vicia faba</name>
    <name type="common">Broad bean</name>
    <name type="synonym">Faba vulgaris</name>
    <dbReference type="NCBI Taxonomy" id="3906"/>
    <lineage>
        <taxon>Eukaryota</taxon>
        <taxon>Viridiplantae</taxon>
        <taxon>Streptophyta</taxon>
        <taxon>Embryophyta</taxon>
        <taxon>Tracheophyta</taxon>
        <taxon>Spermatophyta</taxon>
        <taxon>Magnoliopsida</taxon>
        <taxon>eudicotyledons</taxon>
        <taxon>Gunneridae</taxon>
        <taxon>Pentapetalae</taxon>
        <taxon>rosids</taxon>
        <taxon>fabids</taxon>
        <taxon>Fabales</taxon>
        <taxon>Fabaceae</taxon>
        <taxon>Papilionoideae</taxon>
        <taxon>50 kb inversion clade</taxon>
        <taxon>NPAAA clade</taxon>
        <taxon>Hologalegina</taxon>
        <taxon>IRL clade</taxon>
        <taxon>Fabeae</taxon>
        <taxon>Vicia</taxon>
    </lineage>
</organism>
<evidence type="ECO:0000256" key="1">
    <source>
        <dbReference type="ARBA" id="ARBA00022729"/>
    </source>
</evidence>
<accession>A0AAV1A9D7</accession>
<dbReference type="InterPro" id="IPR044816">
    <property type="entry name" value="BURP"/>
</dbReference>
<dbReference type="PROSITE" id="PS51277">
    <property type="entry name" value="BURP"/>
    <property type="match status" value="1"/>
</dbReference>
<gene>
    <name evidence="4" type="ORF">VFH_III219520</name>
</gene>
<evidence type="ECO:0000313" key="4">
    <source>
        <dbReference type="EMBL" id="CAI8606218.1"/>
    </source>
</evidence>
<feature type="chain" id="PRO_5043594932" description="BURP domain-containing protein" evidence="2">
    <location>
        <begin position="22"/>
        <end position="268"/>
    </location>
</feature>
<keyword evidence="5" id="KW-1185">Reference proteome</keyword>
<dbReference type="InterPro" id="IPR004873">
    <property type="entry name" value="BURP_dom"/>
</dbReference>
<proteinExistence type="predicted"/>
<feature type="domain" description="BURP" evidence="3">
    <location>
        <begin position="68"/>
        <end position="259"/>
    </location>
</feature>
<evidence type="ECO:0000313" key="5">
    <source>
        <dbReference type="Proteomes" id="UP001157006"/>
    </source>
</evidence>
<keyword evidence="1 2" id="KW-0732">Signal</keyword>
<dbReference type="EMBL" id="OX451738">
    <property type="protein sequence ID" value="CAI8606218.1"/>
    <property type="molecule type" value="Genomic_DNA"/>
</dbReference>
<name>A0AAV1A9D7_VICFA</name>
<sequence length="268" mass="30046">MEFARITVLTLFCLAFGTIGAVPSGEDYWKYVWPNTPLPKAFSDLLLPYGKTNNLPIKFEELNQYSKLFFQHDLYPGNKIILDNTHSVSKMVQPLTEPIQGVTDSIWLENKERQSLDDFCNSPAAKGEHKHCVSSLDSMIDHVISHFGTTKIKAISSSFDINQDQYVVEEIKKVGDNAVMCHRLNFEKVVFNCHQVRATTAYVVSLVTPDGTKAKALTVCHHDTRGMNPELLYETLKVSPGTVSVCHFIGNKAAAWIPNYSVNHPCVI</sequence>
<evidence type="ECO:0000256" key="2">
    <source>
        <dbReference type="SAM" id="SignalP"/>
    </source>
</evidence>